<organism evidence="2 3">
    <name type="scientific">Candidatus Protochlamydia naegleriophila</name>
    <dbReference type="NCBI Taxonomy" id="389348"/>
    <lineage>
        <taxon>Bacteria</taxon>
        <taxon>Pseudomonadati</taxon>
        <taxon>Chlamydiota</taxon>
        <taxon>Chlamydiia</taxon>
        <taxon>Parachlamydiales</taxon>
        <taxon>Parachlamydiaceae</taxon>
        <taxon>Candidatus Protochlamydia</taxon>
    </lineage>
</organism>
<proteinExistence type="predicted"/>
<keyword evidence="3" id="KW-1185">Reference proteome</keyword>
<keyword evidence="1" id="KW-0472">Membrane</keyword>
<sequence>MLKSKYTFTISHTLLPIPPLFLTPSRFFLIEYKDILKVGFTVLFLVNYLFLIKKF</sequence>
<dbReference type="AlphaFoldDB" id="A0A0U5JD35"/>
<reference evidence="3" key="1">
    <citation type="submission" date="2015-09" db="EMBL/GenBank/DDBJ databases">
        <authorList>
            <person name="Bertelli C."/>
        </authorList>
    </citation>
    <scope>NUCLEOTIDE SEQUENCE [LARGE SCALE GENOMIC DNA]</scope>
    <source>
        <strain evidence="3">KNic</strain>
    </source>
</reference>
<keyword evidence="1" id="KW-1133">Transmembrane helix</keyword>
<dbReference type="KEGG" id="pnl:PNK_0677"/>
<dbReference type="Proteomes" id="UP000069902">
    <property type="component" value="Chromosome cPNK"/>
</dbReference>
<dbReference type="InParanoid" id="A0A0U5JD35"/>
<dbReference type="PATRIC" id="fig|389348.3.peg.740"/>
<feature type="transmembrane region" description="Helical" evidence="1">
    <location>
        <begin position="35"/>
        <end position="52"/>
    </location>
</feature>
<protein>
    <submittedName>
        <fullName evidence="2">Hypothetical membrane protein</fullName>
    </submittedName>
</protein>
<keyword evidence="1" id="KW-0812">Transmembrane</keyword>
<gene>
    <name evidence="2" type="ORF">PNK_0677</name>
</gene>
<name>A0A0U5JD35_9BACT</name>
<evidence type="ECO:0000256" key="1">
    <source>
        <dbReference type="SAM" id="Phobius"/>
    </source>
</evidence>
<accession>A0A0U5JD35</accession>
<evidence type="ECO:0000313" key="2">
    <source>
        <dbReference type="EMBL" id="CUI16303.1"/>
    </source>
</evidence>
<evidence type="ECO:0000313" key="3">
    <source>
        <dbReference type="Proteomes" id="UP000069902"/>
    </source>
</evidence>
<dbReference type="EMBL" id="LN879502">
    <property type="protein sequence ID" value="CUI16303.1"/>
    <property type="molecule type" value="Genomic_DNA"/>
</dbReference>